<dbReference type="PANTHER" id="PTHR32004:SF1">
    <property type="entry name" value="TRNA LIGASE"/>
    <property type="match status" value="1"/>
</dbReference>
<dbReference type="OrthoDB" id="276239at2759"/>
<gene>
    <name evidence="3" type="ORF">AZE42_05067</name>
</gene>
<protein>
    <recommendedName>
        <fullName evidence="2">T4 RNA ligase 1-like N-terminal domain-containing protein</fullName>
    </recommendedName>
</protein>
<accession>A0A1J8Q674</accession>
<proteinExistence type="predicted"/>
<reference evidence="3 4" key="1">
    <citation type="submission" date="2016-03" db="EMBL/GenBank/DDBJ databases">
        <title>Comparative genomics of the ectomycorrhizal sister species Rhizopogon vinicolor and Rhizopogon vesiculosus (Basidiomycota: Boletales) reveals a divergence of the mating type B locus.</title>
        <authorList>
            <person name="Mujic A.B."/>
            <person name="Kuo A."/>
            <person name="Tritt A."/>
            <person name="Lipzen A."/>
            <person name="Chen C."/>
            <person name="Johnson J."/>
            <person name="Sharma A."/>
            <person name="Barry K."/>
            <person name="Grigoriev I.V."/>
            <person name="Spatafora J.W."/>
        </authorList>
    </citation>
    <scope>NUCLEOTIDE SEQUENCE [LARGE SCALE GENOMIC DNA]</scope>
    <source>
        <strain evidence="3 4">AM-OR11-056</strain>
    </source>
</reference>
<name>A0A1J8Q674_9AGAM</name>
<dbReference type="GO" id="GO:0005634">
    <property type="term" value="C:nucleus"/>
    <property type="evidence" value="ECO:0007669"/>
    <property type="project" value="TreeGrafter"/>
</dbReference>
<evidence type="ECO:0000259" key="2">
    <source>
        <dbReference type="Pfam" id="PF09511"/>
    </source>
</evidence>
<dbReference type="EMBL" id="LVVM01006190">
    <property type="protein sequence ID" value="OJA08816.1"/>
    <property type="molecule type" value="Genomic_DNA"/>
</dbReference>
<dbReference type="GO" id="GO:0006388">
    <property type="term" value="P:tRNA splicing, via endonucleolytic cleavage and ligation"/>
    <property type="evidence" value="ECO:0007669"/>
    <property type="project" value="TreeGrafter"/>
</dbReference>
<feature type="domain" description="T4 RNA ligase 1-like N-terminal" evidence="2">
    <location>
        <begin position="102"/>
        <end position="242"/>
    </location>
</feature>
<keyword evidence="1" id="KW-1133">Transmembrane helix</keyword>
<keyword evidence="1" id="KW-0812">Transmembrane</keyword>
<sequence>SNKIRLILHSISFPTYAGPYSLVVLIYYYPLVRRHASNMSTTRFPLEDSQLIHDLHRLSEKSLKLVRSTMYSAPSDPSIAIRSWKMNEFKYYDVPSPFPTLARGLFSRETPSGNDQHGEQTYQIVARGYDKFFNIGEVPWTDWSSLSHHTGPTYTLSLKSNGCIVFIAPISISKLVVTSKHALGPQGVAKTHSEVGHRWLKKHLADKGKTEERLAADLWEKRWTAVAEVYTRAKRLHLIALTPAALRRQL</sequence>
<comment type="caution">
    <text evidence="3">The sequence shown here is derived from an EMBL/GenBank/DDBJ whole genome shotgun (WGS) entry which is preliminary data.</text>
</comment>
<evidence type="ECO:0000313" key="4">
    <source>
        <dbReference type="Proteomes" id="UP000183567"/>
    </source>
</evidence>
<dbReference type="STRING" id="180088.A0A1J8Q674"/>
<evidence type="ECO:0000256" key="1">
    <source>
        <dbReference type="SAM" id="Phobius"/>
    </source>
</evidence>
<dbReference type="AlphaFoldDB" id="A0A1J8Q674"/>
<keyword evidence="4" id="KW-1185">Reference proteome</keyword>
<keyword evidence="1" id="KW-0472">Membrane</keyword>
<dbReference type="Proteomes" id="UP000183567">
    <property type="component" value="Unassembled WGS sequence"/>
</dbReference>
<evidence type="ECO:0000313" key="3">
    <source>
        <dbReference type="EMBL" id="OJA08816.1"/>
    </source>
</evidence>
<dbReference type="Pfam" id="PF09511">
    <property type="entry name" value="RNA_lig_T4_1"/>
    <property type="match status" value="1"/>
</dbReference>
<organism evidence="3 4">
    <name type="scientific">Rhizopogon vesiculosus</name>
    <dbReference type="NCBI Taxonomy" id="180088"/>
    <lineage>
        <taxon>Eukaryota</taxon>
        <taxon>Fungi</taxon>
        <taxon>Dikarya</taxon>
        <taxon>Basidiomycota</taxon>
        <taxon>Agaricomycotina</taxon>
        <taxon>Agaricomycetes</taxon>
        <taxon>Agaricomycetidae</taxon>
        <taxon>Boletales</taxon>
        <taxon>Suillineae</taxon>
        <taxon>Rhizopogonaceae</taxon>
        <taxon>Rhizopogon</taxon>
    </lineage>
</organism>
<feature type="transmembrane region" description="Helical" evidence="1">
    <location>
        <begin position="6"/>
        <end position="29"/>
    </location>
</feature>
<dbReference type="GO" id="GO:0003972">
    <property type="term" value="F:RNA ligase (ATP) activity"/>
    <property type="evidence" value="ECO:0007669"/>
    <property type="project" value="TreeGrafter"/>
</dbReference>
<feature type="non-terminal residue" evidence="3">
    <location>
        <position position="1"/>
    </location>
</feature>
<dbReference type="InterPro" id="IPR019039">
    <property type="entry name" value="T4-Rnl1-like_N"/>
</dbReference>
<dbReference type="PANTHER" id="PTHR32004">
    <property type="entry name" value="TRNA LIGASE"/>
    <property type="match status" value="1"/>
</dbReference>